<protein>
    <submittedName>
        <fullName evidence="1">14189_t:CDS:1</fullName>
    </submittedName>
</protein>
<evidence type="ECO:0000313" key="2">
    <source>
        <dbReference type="Proteomes" id="UP000789375"/>
    </source>
</evidence>
<gene>
    <name evidence="1" type="ORF">FMOSSE_LOCUS6953</name>
</gene>
<keyword evidence="2" id="KW-1185">Reference proteome</keyword>
<sequence length="173" mass="19597">MTHNHPLQSDHFNFIDENNHLFPETNFQEECSSSNTNYGYNNDLPMMNNNSMSYVGAISNQQQMAGSNASIQLCPPSYGSRYTGHANTSEEQNPSLSTNYTSLLNMATNPPPQSNPGIFKFEIPGFRIIVIPISSIENLNVQEDQYYMDNSFPNINANNSQPQFQQSYNYNNF</sequence>
<organism evidence="1 2">
    <name type="scientific">Funneliformis mosseae</name>
    <name type="common">Endomycorrhizal fungus</name>
    <name type="synonym">Glomus mosseae</name>
    <dbReference type="NCBI Taxonomy" id="27381"/>
    <lineage>
        <taxon>Eukaryota</taxon>
        <taxon>Fungi</taxon>
        <taxon>Fungi incertae sedis</taxon>
        <taxon>Mucoromycota</taxon>
        <taxon>Glomeromycotina</taxon>
        <taxon>Glomeromycetes</taxon>
        <taxon>Glomerales</taxon>
        <taxon>Glomeraceae</taxon>
        <taxon>Funneliformis</taxon>
    </lineage>
</organism>
<dbReference type="AlphaFoldDB" id="A0A9N9BEC1"/>
<comment type="caution">
    <text evidence="1">The sequence shown here is derived from an EMBL/GenBank/DDBJ whole genome shotgun (WGS) entry which is preliminary data.</text>
</comment>
<name>A0A9N9BEC1_FUNMO</name>
<accession>A0A9N9BEC1</accession>
<proteinExistence type="predicted"/>
<dbReference type="Proteomes" id="UP000789375">
    <property type="component" value="Unassembled WGS sequence"/>
</dbReference>
<dbReference type="EMBL" id="CAJVPP010001535">
    <property type="protein sequence ID" value="CAG8560868.1"/>
    <property type="molecule type" value="Genomic_DNA"/>
</dbReference>
<evidence type="ECO:0000313" key="1">
    <source>
        <dbReference type="EMBL" id="CAG8560868.1"/>
    </source>
</evidence>
<reference evidence="1" key="1">
    <citation type="submission" date="2021-06" db="EMBL/GenBank/DDBJ databases">
        <authorList>
            <person name="Kallberg Y."/>
            <person name="Tangrot J."/>
            <person name="Rosling A."/>
        </authorList>
    </citation>
    <scope>NUCLEOTIDE SEQUENCE</scope>
    <source>
        <strain evidence="1">87-6 pot B 2015</strain>
    </source>
</reference>